<feature type="domain" description="Laminin G" evidence="4">
    <location>
        <begin position="629"/>
        <end position="821"/>
    </location>
</feature>
<dbReference type="Gene3D" id="2.60.120.200">
    <property type="match status" value="1"/>
</dbReference>
<evidence type="ECO:0000259" key="5">
    <source>
        <dbReference type="PROSITE" id="PS50093"/>
    </source>
</evidence>
<dbReference type="InterPro" id="IPR000601">
    <property type="entry name" value="PKD_dom"/>
</dbReference>
<reference evidence="6 7" key="1">
    <citation type="submission" date="2020-08" db="EMBL/GenBank/DDBJ databases">
        <title>Sequencing the genomes of 1000 actinobacteria strains.</title>
        <authorList>
            <person name="Klenk H.-P."/>
        </authorList>
    </citation>
    <scope>NUCLEOTIDE SEQUENCE [LARGE SCALE GENOMIC DNA]</scope>
    <source>
        <strain evidence="6 7">DSM 11053</strain>
    </source>
</reference>
<dbReference type="InterPro" id="IPR001791">
    <property type="entry name" value="Laminin_G"/>
</dbReference>
<dbReference type="InterPro" id="IPR006558">
    <property type="entry name" value="LamG-like"/>
</dbReference>
<dbReference type="GO" id="GO:0005975">
    <property type="term" value="P:carbohydrate metabolic process"/>
    <property type="evidence" value="ECO:0007669"/>
    <property type="project" value="UniProtKB-ARBA"/>
</dbReference>
<dbReference type="CDD" id="cd00146">
    <property type="entry name" value="PKD"/>
    <property type="match status" value="2"/>
</dbReference>
<sequence>MTSHSLLPRRAVSLPLALALALVSLLGAFGLPAAAAAAPPAAVQPDSSSGVTSDVLPTTQIAAGDYVQDQAIVGDTVYAGGSITSARPAGAAAGTSESARTNLLSYSISSGALGSFAPAVNGIVRVLELSPDKSRLYVGGEFTTVDGATHNRLVAFNTATGQVDPTFAVNLGGPVYAISATSSTVYVGGQFTQANGVNRGRFAAFRASDGGLLTAWVPKVGDGQAVRALLVAPGGSVIAGGQFATIGSLSNSTLVTAPGSVSLDPTTGVTKTWAVNKVIKQYGANGGVLSLKTDGTTVFGAGFWFGGTDSNFEGAWAVTPDDGSIKWLADCHGDTYDTTIANGVVYAASHQHDCSNIGSFPQQRPTQVEWRANAFTADAKGDVLPNSFSPTKFKDYSTYQAPAVINWFPQFAQGPTSGYYSGQPTLTIESTSDYVVVGGQFPTVNGKAQQGLVRFGRPGLAPGTDGPRVYFSDPGSANTSVGTPSVKVVGGNTVRVTAAPWDRDDLVLSKVDLLRNNVVVKTYNDLTAPWWQTTVAYTDTDITAGTTYSYKLRMTDAHGNTTTSNAGSVTPSGTNLADSTYSDQVKADGAANYWRLDDPSSGTSITDWAGSTDLTRASGLGLGVAGAIGSDTGASVNATVSASAASNNGFVRAPNTFSVEAWFKTTSTSGGQVVGFGDVPTGSSYRHDRQVYLNAAGNLVYYLDQAGTSRSITSPKKYNDGAWHHVVATLSSGSGMVLYADGAKSASWSSITSGRAYGGFWRVGADLLPGTTATTSKYLSGSIDDVAVYPTALSGTQVKDHYNDSGRTAAVAPTAAFTMSCDSLACSYDASPSTPDISNAKTAAATAAAVSAAPADGPTPTIAGYAWSFGDGSSATSMKADHTYRSAGTFDVTLTVTNSAGNVSSAVQTVDAVGNSVPVAVFTSKAKGKKLTFDGSKAVDYDGKIKKYKWYFGDGSTSTKAKTSHTYKGTGSYFVKLAVTDDDGATGWTSTTLLTGGSSLASDAFQRKADGWGKADKGGAWTTDGDAAFSTDGQQGVLSLGGAGEGGTASLARVSSTKANVVGDVSIDKTGSKDGTTAAYVLRQRGSADYRAKLVFVEDGKLFLVVSRVVDGKEKVIKTVKPKTTYEPGDILRLRATISSAKNATIKATVWNAGTKEPSAQLSVKDSTKALNKAGSVGVWGYQAQAATNAPVQLDFDNLLVTAS</sequence>
<gene>
    <name evidence="6" type="ORF">FHX39_000248</name>
</gene>
<evidence type="ECO:0000259" key="4">
    <source>
        <dbReference type="PROSITE" id="PS50025"/>
    </source>
</evidence>
<dbReference type="SUPFAM" id="SSF49899">
    <property type="entry name" value="Concanavalin A-like lectins/glucanases"/>
    <property type="match status" value="1"/>
</dbReference>
<dbReference type="InterPro" id="IPR035986">
    <property type="entry name" value="PKD_dom_sf"/>
</dbReference>
<evidence type="ECO:0000256" key="2">
    <source>
        <dbReference type="ARBA" id="ARBA00023157"/>
    </source>
</evidence>
<keyword evidence="1 3" id="KW-0732">Signal</keyword>
<evidence type="ECO:0000313" key="6">
    <source>
        <dbReference type="EMBL" id="MBB3325304.1"/>
    </source>
</evidence>
<protein>
    <submittedName>
        <fullName evidence="6">PKD repeat protein</fullName>
    </submittedName>
</protein>
<evidence type="ECO:0000313" key="7">
    <source>
        <dbReference type="Proteomes" id="UP000565572"/>
    </source>
</evidence>
<evidence type="ECO:0000256" key="3">
    <source>
        <dbReference type="SAM" id="SignalP"/>
    </source>
</evidence>
<dbReference type="PROSITE" id="PS50025">
    <property type="entry name" value="LAM_G_DOMAIN"/>
    <property type="match status" value="1"/>
</dbReference>
<feature type="domain" description="PKD" evidence="5">
    <location>
        <begin position="859"/>
        <end position="910"/>
    </location>
</feature>
<dbReference type="Pfam" id="PF13385">
    <property type="entry name" value="Laminin_G_3"/>
    <property type="match status" value="1"/>
</dbReference>
<dbReference type="SMART" id="SM00282">
    <property type="entry name" value="LamG"/>
    <property type="match status" value="1"/>
</dbReference>
<feature type="domain" description="PKD" evidence="5">
    <location>
        <begin position="948"/>
        <end position="986"/>
    </location>
</feature>
<comment type="caution">
    <text evidence="6">The sequence shown here is derived from an EMBL/GenBank/DDBJ whole genome shotgun (WGS) entry which is preliminary data.</text>
</comment>
<dbReference type="CDD" id="cd00110">
    <property type="entry name" value="LamG"/>
    <property type="match status" value="1"/>
</dbReference>
<dbReference type="InterPro" id="IPR013783">
    <property type="entry name" value="Ig-like_fold"/>
</dbReference>
<dbReference type="Proteomes" id="UP000565572">
    <property type="component" value="Unassembled WGS sequence"/>
</dbReference>
<dbReference type="SMART" id="SM00089">
    <property type="entry name" value="PKD"/>
    <property type="match status" value="2"/>
</dbReference>
<accession>A0A7W5JS17</accession>
<dbReference type="InterPro" id="IPR013320">
    <property type="entry name" value="ConA-like_dom_sf"/>
</dbReference>
<keyword evidence="2" id="KW-1015">Disulfide bond</keyword>
<organism evidence="6 7">
    <name type="scientific">Microlunatus antarcticus</name>
    <dbReference type="NCBI Taxonomy" id="53388"/>
    <lineage>
        <taxon>Bacteria</taxon>
        <taxon>Bacillati</taxon>
        <taxon>Actinomycetota</taxon>
        <taxon>Actinomycetes</taxon>
        <taxon>Propionibacteriales</taxon>
        <taxon>Propionibacteriaceae</taxon>
        <taxon>Microlunatus</taxon>
    </lineage>
</organism>
<dbReference type="SMART" id="SM00560">
    <property type="entry name" value="LamGL"/>
    <property type="match status" value="1"/>
</dbReference>
<dbReference type="InterPro" id="IPR022409">
    <property type="entry name" value="PKD/Chitinase_dom"/>
</dbReference>
<feature type="signal peptide" evidence="3">
    <location>
        <begin position="1"/>
        <end position="35"/>
    </location>
</feature>
<dbReference type="Pfam" id="PF18911">
    <property type="entry name" value="PKD_4"/>
    <property type="match status" value="2"/>
</dbReference>
<dbReference type="RefSeq" id="WP_332836606.1">
    <property type="nucleotide sequence ID" value="NZ_JACHZG010000001.1"/>
</dbReference>
<dbReference type="PROSITE" id="PS50093">
    <property type="entry name" value="PKD"/>
    <property type="match status" value="2"/>
</dbReference>
<name>A0A7W5JS17_9ACTN</name>
<dbReference type="SUPFAM" id="SSF49299">
    <property type="entry name" value="PKD domain"/>
    <property type="match status" value="2"/>
</dbReference>
<dbReference type="InterPro" id="IPR006311">
    <property type="entry name" value="TAT_signal"/>
</dbReference>
<keyword evidence="7" id="KW-1185">Reference proteome</keyword>
<proteinExistence type="predicted"/>
<feature type="chain" id="PRO_5030936084" evidence="3">
    <location>
        <begin position="36"/>
        <end position="1204"/>
    </location>
</feature>
<dbReference type="SUPFAM" id="SSF82171">
    <property type="entry name" value="DPP6 N-terminal domain-like"/>
    <property type="match status" value="1"/>
</dbReference>
<dbReference type="Gene3D" id="2.60.40.10">
    <property type="entry name" value="Immunoglobulins"/>
    <property type="match status" value="3"/>
</dbReference>
<dbReference type="AlphaFoldDB" id="A0A7W5JS17"/>
<evidence type="ECO:0000256" key="1">
    <source>
        <dbReference type="ARBA" id="ARBA00022729"/>
    </source>
</evidence>
<dbReference type="EMBL" id="JACHZG010000001">
    <property type="protein sequence ID" value="MBB3325304.1"/>
    <property type="molecule type" value="Genomic_DNA"/>
</dbReference>
<dbReference type="PROSITE" id="PS51318">
    <property type="entry name" value="TAT"/>
    <property type="match status" value="1"/>
</dbReference>